<gene>
    <name evidence="2" type="ORF">B0H65DRAFT_293548</name>
</gene>
<evidence type="ECO:0000313" key="3">
    <source>
        <dbReference type="Proteomes" id="UP001278500"/>
    </source>
</evidence>
<dbReference type="AlphaFoldDB" id="A0AAE0J916"/>
<sequence length="125" mass="13834">MHGVRCRVALPALLGIRHRAFLLHLVAPNFLLSETLSFSRCCCCRHYSNQTLLIVCKKPLTLSRLFTNHTEPEEGAKGREEAERGGEAQSGLENARYYPLFATGIPVSDHSTTSSSCPFSCVLCH</sequence>
<reference evidence="2" key="2">
    <citation type="submission" date="2023-06" db="EMBL/GenBank/DDBJ databases">
        <authorList>
            <consortium name="Lawrence Berkeley National Laboratory"/>
            <person name="Haridas S."/>
            <person name="Hensen N."/>
            <person name="Bonometti L."/>
            <person name="Westerberg I."/>
            <person name="Brannstrom I.O."/>
            <person name="Guillou S."/>
            <person name="Cros-Aarteil S."/>
            <person name="Calhoun S."/>
            <person name="Kuo A."/>
            <person name="Mondo S."/>
            <person name="Pangilinan J."/>
            <person name="Riley R."/>
            <person name="Labutti K."/>
            <person name="Andreopoulos B."/>
            <person name="Lipzen A."/>
            <person name="Chen C."/>
            <person name="Yanf M."/>
            <person name="Daum C."/>
            <person name="Ng V."/>
            <person name="Clum A."/>
            <person name="Steindorff A."/>
            <person name="Ohm R."/>
            <person name="Martin F."/>
            <person name="Silar P."/>
            <person name="Natvig D."/>
            <person name="Lalanne C."/>
            <person name="Gautier V."/>
            <person name="Ament-Velasquez S.L."/>
            <person name="Kruys A."/>
            <person name="Hutchinson M.I."/>
            <person name="Powell A.J."/>
            <person name="Barry K."/>
            <person name="Miller A.N."/>
            <person name="Grigoriev I.V."/>
            <person name="Debuchy R."/>
            <person name="Gladieux P."/>
            <person name="Thoren M.H."/>
            <person name="Johannesson H."/>
        </authorList>
    </citation>
    <scope>NUCLEOTIDE SEQUENCE</scope>
    <source>
        <strain evidence="2">CBS 560.94</strain>
    </source>
</reference>
<proteinExistence type="predicted"/>
<name>A0AAE0J916_9PEZI</name>
<evidence type="ECO:0000313" key="2">
    <source>
        <dbReference type="EMBL" id="KAK3339220.1"/>
    </source>
</evidence>
<reference evidence="2" key="1">
    <citation type="journal article" date="2023" name="Mol. Phylogenet. Evol.">
        <title>Genome-scale phylogeny and comparative genomics of the fungal order Sordariales.</title>
        <authorList>
            <person name="Hensen N."/>
            <person name="Bonometti L."/>
            <person name="Westerberg I."/>
            <person name="Brannstrom I.O."/>
            <person name="Guillou S."/>
            <person name="Cros-Aarteil S."/>
            <person name="Calhoun S."/>
            <person name="Haridas S."/>
            <person name="Kuo A."/>
            <person name="Mondo S."/>
            <person name="Pangilinan J."/>
            <person name="Riley R."/>
            <person name="LaButti K."/>
            <person name="Andreopoulos B."/>
            <person name="Lipzen A."/>
            <person name="Chen C."/>
            <person name="Yan M."/>
            <person name="Daum C."/>
            <person name="Ng V."/>
            <person name="Clum A."/>
            <person name="Steindorff A."/>
            <person name="Ohm R.A."/>
            <person name="Martin F."/>
            <person name="Silar P."/>
            <person name="Natvig D.O."/>
            <person name="Lalanne C."/>
            <person name="Gautier V."/>
            <person name="Ament-Velasquez S.L."/>
            <person name="Kruys A."/>
            <person name="Hutchinson M.I."/>
            <person name="Powell A.J."/>
            <person name="Barry K."/>
            <person name="Miller A.N."/>
            <person name="Grigoriev I.V."/>
            <person name="Debuchy R."/>
            <person name="Gladieux P."/>
            <person name="Hiltunen Thoren M."/>
            <person name="Johannesson H."/>
        </authorList>
    </citation>
    <scope>NUCLEOTIDE SEQUENCE</scope>
    <source>
        <strain evidence="2">CBS 560.94</strain>
    </source>
</reference>
<protein>
    <submittedName>
        <fullName evidence="2">Uncharacterized protein</fullName>
    </submittedName>
</protein>
<comment type="caution">
    <text evidence="2">The sequence shown here is derived from an EMBL/GenBank/DDBJ whole genome shotgun (WGS) entry which is preliminary data.</text>
</comment>
<feature type="region of interest" description="Disordered" evidence="1">
    <location>
        <begin position="68"/>
        <end position="89"/>
    </location>
</feature>
<dbReference type="GeneID" id="87860199"/>
<accession>A0AAE0J916</accession>
<dbReference type="Proteomes" id="UP001278500">
    <property type="component" value="Unassembled WGS sequence"/>
</dbReference>
<evidence type="ECO:0000256" key="1">
    <source>
        <dbReference type="SAM" id="MobiDB-lite"/>
    </source>
</evidence>
<feature type="compositionally biased region" description="Basic and acidic residues" evidence="1">
    <location>
        <begin position="70"/>
        <end position="86"/>
    </location>
</feature>
<dbReference type="EMBL" id="JAUEPP010000007">
    <property type="protein sequence ID" value="KAK3339220.1"/>
    <property type="molecule type" value="Genomic_DNA"/>
</dbReference>
<dbReference type="RefSeq" id="XP_062678580.1">
    <property type="nucleotide sequence ID" value="XM_062823045.1"/>
</dbReference>
<keyword evidence="3" id="KW-1185">Reference proteome</keyword>
<organism evidence="2 3">
    <name type="scientific">Neurospora tetraspora</name>
    <dbReference type="NCBI Taxonomy" id="94610"/>
    <lineage>
        <taxon>Eukaryota</taxon>
        <taxon>Fungi</taxon>
        <taxon>Dikarya</taxon>
        <taxon>Ascomycota</taxon>
        <taxon>Pezizomycotina</taxon>
        <taxon>Sordariomycetes</taxon>
        <taxon>Sordariomycetidae</taxon>
        <taxon>Sordariales</taxon>
        <taxon>Sordariaceae</taxon>
        <taxon>Neurospora</taxon>
    </lineage>
</organism>